<evidence type="ECO:0000313" key="15">
    <source>
        <dbReference type="Proteomes" id="UP000887568"/>
    </source>
</evidence>
<dbReference type="GO" id="GO:0004930">
    <property type="term" value="F:G protein-coupled receptor activity"/>
    <property type="evidence" value="ECO:0007669"/>
    <property type="project" value="UniProtKB-KW"/>
</dbReference>
<keyword evidence="6 12" id="KW-0472">Membrane</keyword>
<dbReference type="GeneID" id="119719599"/>
<evidence type="ECO:0000256" key="6">
    <source>
        <dbReference type="ARBA" id="ARBA00023136"/>
    </source>
</evidence>
<dbReference type="OMA" id="KNEHIHA"/>
<dbReference type="InterPro" id="IPR017452">
    <property type="entry name" value="GPCR_Rhodpsn_7TM"/>
</dbReference>
<dbReference type="SUPFAM" id="SSF81321">
    <property type="entry name" value="Family A G protein-coupled receptor-like"/>
    <property type="match status" value="1"/>
</dbReference>
<evidence type="ECO:0000256" key="8">
    <source>
        <dbReference type="ARBA" id="ARBA00023170"/>
    </source>
</evidence>
<comment type="similarity">
    <text evidence="11">Belongs to the G-protein coupled receptor 1 family.</text>
</comment>
<evidence type="ECO:0000256" key="9">
    <source>
        <dbReference type="ARBA" id="ARBA00023180"/>
    </source>
</evidence>
<feature type="domain" description="G-protein coupled receptors family 1 profile" evidence="13">
    <location>
        <begin position="58"/>
        <end position="320"/>
    </location>
</feature>
<feature type="transmembrane region" description="Helical" evidence="12">
    <location>
        <begin position="299"/>
        <end position="323"/>
    </location>
</feature>
<dbReference type="GO" id="GO:0005886">
    <property type="term" value="C:plasma membrane"/>
    <property type="evidence" value="ECO:0007669"/>
    <property type="project" value="UniProtKB-SubCell"/>
</dbReference>
<feature type="transmembrane region" description="Helical" evidence="12">
    <location>
        <begin position="157"/>
        <end position="179"/>
    </location>
</feature>
<dbReference type="PROSITE" id="PS00237">
    <property type="entry name" value="G_PROTEIN_RECEP_F1_1"/>
    <property type="match status" value="1"/>
</dbReference>
<evidence type="ECO:0000256" key="10">
    <source>
        <dbReference type="ARBA" id="ARBA00023224"/>
    </source>
</evidence>
<dbReference type="RefSeq" id="XP_038045008.1">
    <property type="nucleotide sequence ID" value="XM_038189080.1"/>
</dbReference>
<keyword evidence="8 11" id="KW-0675">Receptor</keyword>
<dbReference type="PANTHER" id="PTHR45695:SF23">
    <property type="entry name" value="GALANIN-LIKE G-PROTEIN COUPLED RECEPTOR NPR-9"/>
    <property type="match status" value="1"/>
</dbReference>
<sequence>MTTAMVSYGLVTSAVDNSDTQTSSDNSSSEGDGTADLTYLSWLMPVIFSILILVGVVGNTLVIYVIIKASKRTVTNYYIVNLATADILFLSICAPPTAAQYTGSAFLFGRFMCKIVFYLQMVTAQATCFLLMAMSVDRFQAIVMPLKSLRTRTLQTAVIISVSIWLFALILYTPLLVFLDIGYLDQGVEPYCIEQWPSTTWEQCFVVLSFVLVFSLPLIAIAICYSTMLRHLWQRVVPNEPMSGPASAVNAERQLRQKRKITWMVLAVVVVFAVCWFPIHVVNMWRRLDPDFPFSDGTFYFKTVGHVMSYTSSCVNPFIYAFLGENFRNCFRKAFPCCFKQAGKQRDCRGATMGSQAGSIVAPSSSKAAGAISNTTEMSNLSSRASAKGTEN</sequence>
<keyword evidence="5 11" id="KW-0297">G-protein coupled receptor</keyword>
<dbReference type="InterPro" id="IPR008103">
    <property type="entry name" value="KiSS_1_rcpt"/>
</dbReference>
<evidence type="ECO:0000313" key="14">
    <source>
        <dbReference type="EnsemblMetazoa" id="XP_038045008.1"/>
    </source>
</evidence>
<evidence type="ECO:0000256" key="5">
    <source>
        <dbReference type="ARBA" id="ARBA00023040"/>
    </source>
</evidence>
<evidence type="ECO:0000256" key="1">
    <source>
        <dbReference type="ARBA" id="ARBA00004651"/>
    </source>
</evidence>
<feature type="transmembrane region" description="Helical" evidence="12">
    <location>
        <begin position="261"/>
        <end position="279"/>
    </location>
</feature>
<dbReference type="AlphaFoldDB" id="A0A913YZK5"/>
<evidence type="ECO:0000256" key="12">
    <source>
        <dbReference type="SAM" id="Phobius"/>
    </source>
</evidence>
<dbReference type="OrthoDB" id="2132067at2759"/>
<feature type="transmembrane region" description="Helical" evidence="12">
    <location>
        <begin position="117"/>
        <end position="136"/>
    </location>
</feature>
<name>A0A913YZK5_PATMI</name>
<reference evidence="14" key="1">
    <citation type="submission" date="2022-11" db="UniProtKB">
        <authorList>
            <consortium name="EnsemblMetazoa"/>
        </authorList>
    </citation>
    <scope>IDENTIFICATION</scope>
</reference>
<dbReference type="PRINTS" id="PR01728">
    <property type="entry name" value="KISS1RECEPTR"/>
</dbReference>
<evidence type="ECO:0000256" key="11">
    <source>
        <dbReference type="RuleBase" id="RU000688"/>
    </source>
</evidence>
<dbReference type="PROSITE" id="PS50262">
    <property type="entry name" value="G_PROTEIN_RECEP_F1_2"/>
    <property type="match status" value="1"/>
</dbReference>
<feature type="transmembrane region" description="Helical" evidence="12">
    <location>
        <begin position="205"/>
        <end position="225"/>
    </location>
</feature>
<proteinExistence type="inferred from homology"/>
<dbReference type="PRINTS" id="PR00237">
    <property type="entry name" value="GPCRRHODOPSN"/>
</dbReference>
<keyword evidence="4 12" id="KW-1133">Transmembrane helix</keyword>
<evidence type="ECO:0000256" key="2">
    <source>
        <dbReference type="ARBA" id="ARBA00022475"/>
    </source>
</evidence>
<keyword evidence="10 11" id="KW-0807">Transducer</keyword>
<dbReference type="PANTHER" id="PTHR45695">
    <property type="entry name" value="LEUCOKININ RECEPTOR-RELATED"/>
    <property type="match status" value="1"/>
</dbReference>
<dbReference type="EnsemblMetazoa" id="XM_038189080.1">
    <property type="protein sequence ID" value="XP_038045008.1"/>
    <property type="gene ID" value="LOC119719599"/>
</dbReference>
<evidence type="ECO:0000256" key="3">
    <source>
        <dbReference type="ARBA" id="ARBA00022692"/>
    </source>
</evidence>
<dbReference type="InterPro" id="IPR000276">
    <property type="entry name" value="GPCR_Rhodpsn"/>
</dbReference>
<keyword evidence="9" id="KW-0325">Glycoprotein</keyword>
<organism evidence="14 15">
    <name type="scientific">Patiria miniata</name>
    <name type="common">Bat star</name>
    <name type="synonym">Asterina miniata</name>
    <dbReference type="NCBI Taxonomy" id="46514"/>
    <lineage>
        <taxon>Eukaryota</taxon>
        <taxon>Metazoa</taxon>
        <taxon>Echinodermata</taxon>
        <taxon>Eleutherozoa</taxon>
        <taxon>Asterozoa</taxon>
        <taxon>Asteroidea</taxon>
        <taxon>Valvatacea</taxon>
        <taxon>Valvatida</taxon>
        <taxon>Asterinidae</taxon>
        <taxon>Patiria</taxon>
    </lineage>
</organism>
<evidence type="ECO:0000256" key="7">
    <source>
        <dbReference type="ARBA" id="ARBA00023157"/>
    </source>
</evidence>
<dbReference type="SMART" id="SM01381">
    <property type="entry name" value="7TM_GPCR_Srsx"/>
    <property type="match status" value="1"/>
</dbReference>
<keyword evidence="7" id="KW-1015">Disulfide bond</keyword>
<dbReference type="Gene3D" id="1.20.1070.10">
    <property type="entry name" value="Rhodopsin 7-helix transmembrane proteins"/>
    <property type="match status" value="1"/>
</dbReference>
<accession>A0A913YZK5</accession>
<keyword evidence="2" id="KW-1003">Cell membrane</keyword>
<dbReference type="Proteomes" id="UP000887568">
    <property type="component" value="Unplaced"/>
</dbReference>
<keyword evidence="15" id="KW-1185">Reference proteome</keyword>
<comment type="subcellular location">
    <subcellularLocation>
        <location evidence="1">Cell membrane</location>
        <topology evidence="1">Multi-pass membrane protein</topology>
    </subcellularLocation>
</comment>
<feature type="transmembrane region" description="Helical" evidence="12">
    <location>
        <begin position="78"/>
        <end position="97"/>
    </location>
</feature>
<protein>
    <recommendedName>
        <fullName evidence="13">G-protein coupled receptors family 1 profile domain-containing protein</fullName>
    </recommendedName>
</protein>
<dbReference type="Pfam" id="PF00001">
    <property type="entry name" value="7tm_1"/>
    <property type="match status" value="1"/>
</dbReference>
<feature type="transmembrane region" description="Helical" evidence="12">
    <location>
        <begin position="42"/>
        <end position="66"/>
    </location>
</feature>
<keyword evidence="3 11" id="KW-0812">Transmembrane</keyword>
<evidence type="ECO:0000256" key="4">
    <source>
        <dbReference type="ARBA" id="ARBA00022989"/>
    </source>
</evidence>
<evidence type="ECO:0000259" key="13">
    <source>
        <dbReference type="PROSITE" id="PS50262"/>
    </source>
</evidence>